<feature type="disulfide bond" evidence="14">
    <location>
        <begin position="6"/>
        <end position="46"/>
    </location>
</feature>
<feature type="disulfide bond" evidence="14">
    <location>
        <begin position="20"/>
        <end position="27"/>
    </location>
</feature>
<keyword evidence="14" id="KW-0349">Heme</keyword>
<keyword evidence="6" id="KW-0325">Glycoprotein</keyword>
<feature type="transmembrane region" description="Helical" evidence="16">
    <location>
        <begin position="216"/>
        <end position="237"/>
    </location>
</feature>
<keyword evidence="9 16" id="KW-1133">Transmembrane helix</keyword>
<evidence type="ECO:0000256" key="12">
    <source>
        <dbReference type="ARBA" id="ARBA00023288"/>
    </source>
</evidence>
<protein>
    <submittedName>
        <fullName evidence="18">CFEM domain-containing protein</fullName>
    </submittedName>
</protein>
<feature type="disulfide bond" evidence="14">
    <location>
        <begin position="29"/>
        <end position="62"/>
    </location>
</feature>
<feature type="binding site" description="axial binding residue" evidence="14">
    <location>
        <position position="24"/>
    </location>
    <ligand>
        <name>heme</name>
        <dbReference type="ChEBI" id="CHEBI:30413"/>
    </ligand>
    <ligandPart>
        <name>Fe</name>
        <dbReference type="ChEBI" id="CHEBI:18248"/>
    </ligandPart>
</feature>
<evidence type="ECO:0000256" key="15">
    <source>
        <dbReference type="SAM" id="MobiDB-lite"/>
    </source>
</evidence>
<keyword evidence="7 16" id="KW-0812">Transmembrane</keyword>
<evidence type="ECO:0000313" key="19">
    <source>
        <dbReference type="Proteomes" id="UP001610334"/>
    </source>
</evidence>
<evidence type="ECO:0000256" key="7">
    <source>
        <dbReference type="ARBA" id="ARBA00022692"/>
    </source>
</evidence>
<dbReference type="InterPro" id="IPR049326">
    <property type="entry name" value="Rhodopsin_dom_fungi"/>
</dbReference>
<name>A0ABR4H018_9EURO</name>
<evidence type="ECO:0000256" key="13">
    <source>
        <dbReference type="ARBA" id="ARBA00038359"/>
    </source>
</evidence>
<evidence type="ECO:0000256" key="4">
    <source>
        <dbReference type="ARBA" id="ARBA00010031"/>
    </source>
</evidence>
<organism evidence="18 19">
    <name type="scientific">Aspergillus granulosus</name>
    <dbReference type="NCBI Taxonomy" id="176169"/>
    <lineage>
        <taxon>Eukaryota</taxon>
        <taxon>Fungi</taxon>
        <taxon>Dikarya</taxon>
        <taxon>Ascomycota</taxon>
        <taxon>Pezizomycotina</taxon>
        <taxon>Eurotiomycetes</taxon>
        <taxon>Eurotiomycetidae</taxon>
        <taxon>Eurotiales</taxon>
        <taxon>Aspergillaceae</taxon>
        <taxon>Aspergillus</taxon>
        <taxon>Aspergillus subgen. Nidulantes</taxon>
    </lineage>
</organism>
<reference evidence="18 19" key="1">
    <citation type="submission" date="2024-07" db="EMBL/GenBank/DDBJ databases">
        <title>Section-level genome sequencing and comparative genomics of Aspergillus sections Usti and Cavernicolus.</title>
        <authorList>
            <consortium name="Lawrence Berkeley National Laboratory"/>
            <person name="Nybo J.L."/>
            <person name="Vesth T.C."/>
            <person name="Theobald S."/>
            <person name="Frisvad J.C."/>
            <person name="Larsen T.O."/>
            <person name="Kjaerboelling I."/>
            <person name="Rothschild-Mancinelli K."/>
            <person name="Lyhne E.K."/>
            <person name="Kogle M.E."/>
            <person name="Barry K."/>
            <person name="Clum A."/>
            <person name="Na H."/>
            <person name="Ledsgaard L."/>
            <person name="Lin J."/>
            <person name="Lipzen A."/>
            <person name="Kuo A."/>
            <person name="Riley R."/>
            <person name="Mondo S."/>
            <person name="Labutti K."/>
            <person name="Haridas S."/>
            <person name="Pangalinan J."/>
            <person name="Salamov A.A."/>
            <person name="Simmons B.A."/>
            <person name="Magnuson J.K."/>
            <person name="Chen J."/>
            <person name="Drula E."/>
            <person name="Henrissat B."/>
            <person name="Wiebenga A."/>
            <person name="Lubbers R.J."/>
            <person name="Gomes A.C."/>
            <person name="Makela M.R."/>
            <person name="Stajich J."/>
            <person name="Grigoriev I.V."/>
            <person name="Mortensen U.H."/>
            <person name="De Vries R.P."/>
            <person name="Baker S.E."/>
            <person name="Andersen M.R."/>
        </authorList>
    </citation>
    <scope>NUCLEOTIDE SEQUENCE [LARGE SCALE GENOMIC DNA]</scope>
    <source>
        <strain evidence="18 19">CBS 588.65</strain>
    </source>
</reference>
<feature type="transmembrane region" description="Helical" evidence="16">
    <location>
        <begin position="106"/>
        <end position="125"/>
    </location>
</feature>
<feature type="region of interest" description="Disordered" evidence="15">
    <location>
        <begin position="346"/>
        <end position="365"/>
    </location>
</feature>
<keyword evidence="14" id="KW-0479">Metal-binding</keyword>
<evidence type="ECO:0000256" key="2">
    <source>
        <dbReference type="ARBA" id="ARBA00004589"/>
    </source>
</evidence>
<keyword evidence="11 14" id="KW-1015">Disulfide bond</keyword>
<evidence type="ECO:0000256" key="11">
    <source>
        <dbReference type="ARBA" id="ARBA00023157"/>
    </source>
</evidence>
<keyword evidence="12" id="KW-0449">Lipoprotein</keyword>
<comment type="caution">
    <text evidence="18">The sequence shown here is derived from an EMBL/GenBank/DDBJ whole genome shotgun (WGS) entry which is preliminary data.</text>
</comment>
<keyword evidence="6" id="KW-0336">GPI-anchor</keyword>
<dbReference type="SMART" id="SM00747">
    <property type="entry name" value="CFEM"/>
    <property type="match status" value="1"/>
</dbReference>
<accession>A0ABR4H018</accession>
<gene>
    <name evidence="18" type="ORF">BJX63DRAFT_435883</name>
</gene>
<dbReference type="InterPro" id="IPR052337">
    <property type="entry name" value="SAT4-like"/>
</dbReference>
<feature type="transmembrane region" description="Helical" evidence="16">
    <location>
        <begin position="257"/>
        <end position="279"/>
    </location>
</feature>
<sequence length="481" mass="53044">MDLPSCALTCFIGAVSNSTCAISDFACICTDAQIGAELEPCVLSACTVKEALHTKNLTYTACGYPTSNDATIFPLTNLIGILVATLAVALRVSYRAIDRRLGFDDIMIIISLLFAAAISGIGLKLRDYGLGKDIWTIPFDDIRQTLKLFFIEEALYCICVALIKISMLLLYLRLFPNSGIRVAVLLFSALQLPGVFVICIPMPTLWNLQMPLEKRLGVCIMFAVGIVVTVISIFRLVETVGFNSTTNPTKDFVPVGIWSLLEFDVAIMCACLPAIRALFLRFYMAFIKEPIESRISSARNKFNSAYGSNSGAGSCSRARSQDPYHVASKPTPDNLEQFIQLEEMESGNDSLSTLPTTKSPKTKRHSIFSRRSRVGLVAPWAERGQGRKAKGKGQTSCCTKKDRLCFFYDVLRDPHQDDLVNLCRVNVIPGYIQKDERVFETITTTATQLFSVGEREVASRPAIAVPEKTISVVRRSYGGKL</sequence>
<comment type="subcellular location">
    <subcellularLocation>
        <location evidence="2">Membrane</location>
        <topology evidence="2">Lipid-anchor</topology>
        <topology evidence="2">GPI-anchor</topology>
    </subcellularLocation>
    <subcellularLocation>
        <location evidence="1">Membrane</location>
        <topology evidence="1">Multi-pass membrane protein</topology>
    </subcellularLocation>
    <subcellularLocation>
        <location evidence="3">Secreted</location>
    </subcellularLocation>
</comment>
<evidence type="ECO:0000256" key="1">
    <source>
        <dbReference type="ARBA" id="ARBA00004141"/>
    </source>
</evidence>
<dbReference type="PANTHER" id="PTHR33048:SF143">
    <property type="entry name" value="EXTRACELLULAR MEMBRANE PROTEIN CFEM DOMAIN-CONTAINING PROTEIN-RELATED"/>
    <property type="match status" value="1"/>
</dbReference>
<keyword evidence="5" id="KW-0964">Secreted</keyword>
<keyword evidence="14" id="KW-0408">Iron</keyword>
<keyword evidence="10 16" id="KW-0472">Membrane</keyword>
<proteinExistence type="inferred from homology"/>
<evidence type="ECO:0000256" key="10">
    <source>
        <dbReference type="ARBA" id="ARBA00023136"/>
    </source>
</evidence>
<keyword evidence="19" id="KW-1185">Reference proteome</keyword>
<dbReference type="Pfam" id="PF05730">
    <property type="entry name" value="CFEM"/>
    <property type="match status" value="1"/>
</dbReference>
<keyword evidence="8" id="KW-0732">Signal</keyword>
<dbReference type="InterPro" id="IPR008427">
    <property type="entry name" value="Extracellular_membr_CFEM_dom"/>
</dbReference>
<feature type="compositionally biased region" description="Low complexity" evidence="15">
    <location>
        <begin position="350"/>
        <end position="359"/>
    </location>
</feature>
<feature type="transmembrane region" description="Helical" evidence="16">
    <location>
        <begin position="75"/>
        <end position="94"/>
    </location>
</feature>
<dbReference type="PANTHER" id="PTHR33048">
    <property type="entry name" value="PTH11-LIKE INTEGRAL MEMBRANE PROTEIN (AFU_ORTHOLOGUE AFUA_5G11245)"/>
    <property type="match status" value="1"/>
</dbReference>
<evidence type="ECO:0000256" key="3">
    <source>
        <dbReference type="ARBA" id="ARBA00004613"/>
    </source>
</evidence>
<dbReference type="EMBL" id="JBFXLT010000106">
    <property type="protein sequence ID" value="KAL2808665.1"/>
    <property type="molecule type" value="Genomic_DNA"/>
</dbReference>
<comment type="similarity">
    <text evidence="13">Belongs to the SAT4 family.</text>
</comment>
<feature type="transmembrane region" description="Helical" evidence="16">
    <location>
        <begin position="154"/>
        <end position="174"/>
    </location>
</feature>
<evidence type="ECO:0000256" key="9">
    <source>
        <dbReference type="ARBA" id="ARBA00022989"/>
    </source>
</evidence>
<comment type="similarity">
    <text evidence="4">Belongs to the RBT5 family.</text>
</comment>
<evidence type="ECO:0000256" key="8">
    <source>
        <dbReference type="ARBA" id="ARBA00022729"/>
    </source>
</evidence>
<evidence type="ECO:0000256" key="14">
    <source>
        <dbReference type="PROSITE-ProRule" id="PRU01356"/>
    </source>
</evidence>
<dbReference type="PROSITE" id="PS52012">
    <property type="entry name" value="CFEM"/>
    <property type="match status" value="1"/>
</dbReference>
<evidence type="ECO:0000256" key="6">
    <source>
        <dbReference type="ARBA" id="ARBA00022622"/>
    </source>
</evidence>
<feature type="transmembrane region" description="Helical" evidence="16">
    <location>
        <begin position="180"/>
        <end position="204"/>
    </location>
</feature>
<evidence type="ECO:0000256" key="5">
    <source>
        <dbReference type="ARBA" id="ARBA00022525"/>
    </source>
</evidence>
<evidence type="ECO:0000259" key="17">
    <source>
        <dbReference type="PROSITE" id="PS52012"/>
    </source>
</evidence>
<evidence type="ECO:0000313" key="18">
    <source>
        <dbReference type="EMBL" id="KAL2808665.1"/>
    </source>
</evidence>
<evidence type="ECO:0000256" key="16">
    <source>
        <dbReference type="SAM" id="Phobius"/>
    </source>
</evidence>
<feature type="domain" description="CFEM" evidence="17">
    <location>
        <begin position="1"/>
        <end position="89"/>
    </location>
</feature>
<feature type="disulfide bond" evidence="14">
    <location>
        <begin position="10"/>
        <end position="41"/>
    </location>
</feature>
<dbReference type="Pfam" id="PF20684">
    <property type="entry name" value="Fung_rhodopsin"/>
    <property type="match status" value="2"/>
</dbReference>
<dbReference type="Proteomes" id="UP001610334">
    <property type="component" value="Unassembled WGS sequence"/>
</dbReference>